<keyword evidence="1" id="KW-0238">DNA-binding</keyword>
<evidence type="ECO:0000256" key="1">
    <source>
        <dbReference type="ARBA" id="ARBA00023125"/>
    </source>
</evidence>
<dbReference type="GO" id="GO:0003677">
    <property type="term" value="F:DNA binding"/>
    <property type="evidence" value="ECO:0007669"/>
    <property type="project" value="UniProtKB-KW"/>
</dbReference>
<evidence type="ECO:0000259" key="3">
    <source>
        <dbReference type="PROSITE" id="PS51294"/>
    </source>
</evidence>
<organism evidence="4 5">
    <name type="scientific">Vanilla planifolia</name>
    <name type="common">Vanilla</name>
    <dbReference type="NCBI Taxonomy" id="51239"/>
    <lineage>
        <taxon>Eukaryota</taxon>
        <taxon>Viridiplantae</taxon>
        <taxon>Streptophyta</taxon>
        <taxon>Embryophyta</taxon>
        <taxon>Tracheophyta</taxon>
        <taxon>Spermatophyta</taxon>
        <taxon>Magnoliopsida</taxon>
        <taxon>Liliopsida</taxon>
        <taxon>Asparagales</taxon>
        <taxon>Orchidaceae</taxon>
        <taxon>Vanilloideae</taxon>
        <taxon>Vanilleae</taxon>
        <taxon>Vanilla</taxon>
    </lineage>
</organism>
<dbReference type="PROSITE" id="PS50090">
    <property type="entry name" value="MYB_LIKE"/>
    <property type="match status" value="1"/>
</dbReference>
<dbReference type="InterPro" id="IPR001005">
    <property type="entry name" value="SANT/Myb"/>
</dbReference>
<protein>
    <submittedName>
        <fullName evidence="4">Uncharacterized protein</fullName>
    </submittedName>
</protein>
<accession>A0A835QBE8</accession>
<dbReference type="AlphaFoldDB" id="A0A835QBE8"/>
<feature type="domain" description="HTH myb-type" evidence="3">
    <location>
        <begin position="394"/>
        <end position="452"/>
    </location>
</feature>
<dbReference type="OrthoDB" id="1906822at2759"/>
<dbReference type="PANTHER" id="PTHR46993">
    <property type="entry name" value="MYB TRANSCRIPTION FACTOR"/>
    <property type="match status" value="1"/>
</dbReference>
<comment type="caution">
    <text evidence="4">The sequence shown here is derived from an EMBL/GenBank/DDBJ whole genome shotgun (WGS) entry which is preliminary data.</text>
</comment>
<evidence type="ECO:0000313" key="4">
    <source>
        <dbReference type="EMBL" id="KAG0467625.1"/>
    </source>
</evidence>
<evidence type="ECO:0000259" key="2">
    <source>
        <dbReference type="PROSITE" id="PS50090"/>
    </source>
</evidence>
<feature type="domain" description="Myb-like" evidence="2">
    <location>
        <begin position="393"/>
        <end position="448"/>
    </location>
</feature>
<dbReference type="Gene3D" id="1.10.246.220">
    <property type="match status" value="1"/>
</dbReference>
<dbReference type="CDD" id="cd11660">
    <property type="entry name" value="SANT_TRF"/>
    <property type="match status" value="1"/>
</dbReference>
<dbReference type="PANTHER" id="PTHR46993:SF6">
    <property type="entry name" value="MYB TRANSCRIPTION FACTOR"/>
    <property type="match status" value="1"/>
</dbReference>
<name>A0A835QBE8_VANPL</name>
<keyword evidence="5" id="KW-1185">Reference proteome</keyword>
<dbReference type="EMBL" id="JADCNL010000009">
    <property type="protein sequence ID" value="KAG0467625.1"/>
    <property type="molecule type" value="Genomic_DNA"/>
</dbReference>
<dbReference type="Proteomes" id="UP000636800">
    <property type="component" value="Unassembled WGS sequence"/>
</dbReference>
<dbReference type="InterPro" id="IPR009057">
    <property type="entry name" value="Homeodomain-like_sf"/>
</dbReference>
<dbReference type="SMART" id="SM00717">
    <property type="entry name" value="SANT"/>
    <property type="match status" value="1"/>
</dbReference>
<gene>
    <name evidence="4" type="ORF">HPP92_019205</name>
</gene>
<dbReference type="PROSITE" id="PS51294">
    <property type="entry name" value="HTH_MYB"/>
    <property type="match status" value="1"/>
</dbReference>
<proteinExistence type="predicted"/>
<reference evidence="4 5" key="1">
    <citation type="journal article" date="2020" name="Nat. Food">
        <title>A phased Vanilla planifolia genome enables genetic improvement of flavour and production.</title>
        <authorList>
            <person name="Hasing T."/>
            <person name="Tang H."/>
            <person name="Brym M."/>
            <person name="Khazi F."/>
            <person name="Huang T."/>
            <person name="Chambers A.H."/>
        </authorList>
    </citation>
    <scope>NUCLEOTIDE SEQUENCE [LARGE SCALE GENOMIC DNA]</scope>
    <source>
        <tissue evidence="4">Leaf</tissue>
    </source>
</reference>
<dbReference type="Pfam" id="PF00249">
    <property type="entry name" value="Myb_DNA-binding"/>
    <property type="match status" value="1"/>
</dbReference>
<dbReference type="SUPFAM" id="SSF46689">
    <property type="entry name" value="Homeodomain-like"/>
    <property type="match status" value="1"/>
</dbReference>
<sequence>MLSNHTTSSILERVLWERTIPDRVVNDIFFTLPLPVHISPMLKKAILLRRLAADTVLRSFSLKTLEILELIEEIDRENSGIRPSMAMKAAYCAIACSCTAAALRKSVADFLEVFVGIWVLRICDMEKSDAASLISDELRETRDIMWDAVKHSESRALLEFDESEESLERVRVYLEEVWGMEPFSPVLVADELYEYEEGLRRLRKGKGTDLKSSVIEMDVESENNDSFHVYVTPVDPGDGANISKGYPKRLNCDGESTQPDLPMIVEERRVKLSSANEKSSEGSYTDGKKTTAMVNKCLEPLCPKEMEDIQGWKDVRAPESSADTVAGINEEDYSMLKGKKSNSVPRTNLMEWNQTAHTMKWTDSLPLSESLHLPTSERKLGSPLKIVDDKKYVKRRKIRRWTLLEEGTLIKAVKEHGKGNWKAILQLYSDVFEQRTAIDLKDKWRSMTKGYEEPS</sequence>
<evidence type="ECO:0000313" key="5">
    <source>
        <dbReference type="Proteomes" id="UP000636800"/>
    </source>
</evidence>
<dbReference type="InterPro" id="IPR017930">
    <property type="entry name" value="Myb_dom"/>
</dbReference>